<comment type="caution">
    <text evidence="2">The sequence shown here is derived from an EMBL/GenBank/DDBJ whole genome shotgun (WGS) entry which is preliminary data.</text>
</comment>
<name>A0ABX9Y1M3_MICCH</name>
<dbReference type="Proteomes" id="UP000274694">
    <property type="component" value="Unassembled WGS sequence"/>
</dbReference>
<evidence type="ECO:0008006" key="4">
    <source>
        <dbReference type="Google" id="ProtNLM"/>
    </source>
</evidence>
<feature type="transmembrane region" description="Helical" evidence="1">
    <location>
        <begin position="7"/>
        <end position="30"/>
    </location>
</feature>
<feature type="transmembrane region" description="Helical" evidence="1">
    <location>
        <begin position="36"/>
        <end position="54"/>
    </location>
</feature>
<keyword evidence="3" id="KW-1185">Reference proteome</keyword>
<evidence type="ECO:0000313" key="2">
    <source>
        <dbReference type="EMBL" id="RQW89295.1"/>
    </source>
</evidence>
<keyword evidence="1" id="KW-1133">Transmembrane helix</keyword>
<keyword evidence="1" id="KW-0812">Transmembrane</keyword>
<keyword evidence="1" id="KW-0472">Membrane</keyword>
<evidence type="ECO:0000313" key="3">
    <source>
        <dbReference type="Proteomes" id="UP000274694"/>
    </source>
</evidence>
<dbReference type="EMBL" id="QGTA01000235">
    <property type="protein sequence ID" value="RQW89295.1"/>
    <property type="molecule type" value="Genomic_DNA"/>
</dbReference>
<gene>
    <name evidence="2" type="ORF">DLJ60_22945</name>
</gene>
<protein>
    <recommendedName>
        <fullName evidence="4">PH domain-containing protein</fullName>
    </recommendedName>
</protein>
<accession>A0ABX9Y1M3</accession>
<sequence>MIRRNDPLALMAIAMCTAAGAFLVVTPSRIVDTQQLLLMVLTPLGTCVLLMYLAGPAAFVAVTHTHVVVGNPLVRYSVPRSLVDGVRLDGFDIELRVSGHPPVPIAALTPSVGGHHRVHPGGYQTRLNKIAALLDHTPATPVAGTMVRRYRYAHLGLLTVDVLALVGMVLYIRTETLA</sequence>
<proteinExistence type="predicted"/>
<dbReference type="RefSeq" id="WP_069089594.1">
    <property type="nucleotide sequence ID" value="NZ_QGTA01000235.1"/>
</dbReference>
<evidence type="ECO:0000256" key="1">
    <source>
        <dbReference type="SAM" id="Phobius"/>
    </source>
</evidence>
<feature type="transmembrane region" description="Helical" evidence="1">
    <location>
        <begin position="152"/>
        <end position="172"/>
    </location>
</feature>
<organism evidence="2 3">
    <name type="scientific">Micromonospora chalcea</name>
    <dbReference type="NCBI Taxonomy" id="1874"/>
    <lineage>
        <taxon>Bacteria</taxon>
        <taxon>Bacillati</taxon>
        <taxon>Actinomycetota</taxon>
        <taxon>Actinomycetes</taxon>
        <taxon>Micromonosporales</taxon>
        <taxon>Micromonosporaceae</taxon>
        <taxon>Micromonospora</taxon>
    </lineage>
</organism>
<reference evidence="2 3" key="1">
    <citation type="submission" date="2018-05" db="EMBL/GenBank/DDBJ databases">
        <title>Micromonospora from Atacama Desert.</title>
        <authorList>
            <person name="Carro L."/>
            <person name="Goodfellow M."/>
            <person name="Klenk H.-P."/>
        </authorList>
    </citation>
    <scope>NUCLEOTIDE SEQUENCE [LARGE SCALE GENOMIC DNA]</scope>
    <source>
        <strain evidence="2 3">LB41</strain>
    </source>
</reference>